<keyword evidence="8 12" id="KW-0798">TonB box</keyword>
<dbReference type="CDD" id="cd01347">
    <property type="entry name" value="ligand_gated_channel"/>
    <property type="match status" value="1"/>
</dbReference>
<evidence type="ECO:0000256" key="3">
    <source>
        <dbReference type="ARBA" id="ARBA00022452"/>
    </source>
</evidence>
<dbReference type="InterPro" id="IPR036942">
    <property type="entry name" value="Beta-barrel_TonB_sf"/>
</dbReference>
<protein>
    <submittedName>
        <fullName evidence="16">TonB-dependent receptor</fullName>
    </submittedName>
</protein>
<feature type="signal peptide" evidence="13">
    <location>
        <begin position="1"/>
        <end position="30"/>
    </location>
</feature>
<dbReference type="PROSITE" id="PS52016">
    <property type="entry name" value="TONB_DEPENDENT_REC_3"/>
    <property type="match status" value="1"/>
</dbReference>
<proteinExistence type="inferred from homology"/>
<evidence type="ECO:0000256" key="2">
    <source>
        <dbReference type="ARBA" id="ARBA00022448"/>
    </source>
</evidence>
<keyword evidence="6" id="KW-0408">Iron</keyword>
<gene>
    <name evidence="16" type="ORF">ABC974_00235</name>
</gene>
<evidence type="ECO:0000313" key="17">
    <source>
        <dbReference type="Proteomes" id="UP001419910"/>
    </source>
</evidence>
<evidence type="ECO:0000259" key="14">
    <source>
        <dbReference type="Pfam" id="PF00593"/>
    </source>
</evidence>
<organism evidence="16 17">
    <name type="scientific">Sphingomonas oligophenolica</name>
    <dbReference type="NCBI Taxonomy" id="301154"/>
    <lineage>
        <taxon>Bacteria</taxon>
        <taxon>Pseudomonadati</taxon>
        <taxon>Pseudomonadota</taxon>
        <taxon>Alphaproteobacteria</taxon>
        <taxon>Sphingomonadales</taxon>
        <taxon>Sphingomonadaceae</taxon>
        <taxon>Sphingomonas</taxon>
    </lineage>
</organism>
<dbReference type="PANTHER" id="PTHR32552">
    <property type="entry name" value="FERRICHROME IRON RECEPTOR-RELATED"/>
    <property type="match status" value="1"/>
</dbReference>
<dbReference type="SUPFAM" id="SSF56935">
    <property type="entry name" value="Porins"/>
    <property type="match status" value="1"/>
</dbReference>
<keyword evidence="9 11" id="KW-0472">Membrane</keyword>
<feature type="chain" id="PRO_5045923803" evidence="13">
    <location>
        <begin position="31"/>
        <end position="741"/>
    </location>
</feature>
<evidence type="ECO:0000256" key="13">
    <source>
        <dbReference type="SAM" id="SignalP"/>
    </source>
</evidence>
<evidence type="ECO:0000256" key="1">
    <source>
        <dbReference type="ARBA" id="ARBA00004571"/>
    </source>
</evidence>
<keyword evidence="10 11" id="KW-0998">Cell outer membrane</keyword>
<dbReference type="InterPro" id="IPR039426">
    <property type="entry name" value="TonB-dep_rcpt-like"/>
</dbReference>
<keyword evidence="4" id="KW-0410">Iron transport</keyword>
<evidence type="ECO:0000259" key="15">
    <source>
        <dbReference type="Pfam" id="PF07715"/>
    </source>
</evidence>
<accession>A0ABU9XWX5</accession>
<evidence type="ECO:0000256" key="7">
    <source>
        <dbReference type="ARBA" id="ARBA00023065"/>
    </source>
</evidence>
<comment type="caution">
    <text evidence="16">The sequence shown here is derived from an EMBL/GenBank/DDBJ whole genome shotgun (WGS) entry which is preliminary data.</text>
</comment>
<dbReference type="InterPro" id="IPR012910">
    <property type="entry name" value="Plug_dom"/>
</dbReference>
<name>A0ABU9XWX5_9SPHN</name>
<evidence type="ECO:0000256" key="5">
    <source>
        <dbReference type="ARBA" id="ARBA00022692"/>
    </source>
</evidence>
<dbReference type="Gene3D" id="2.40.170.20">
    <property type="entry name" value="TonB-dependent receptor, beta-barrel domain"/>
    <property type="match status" value="1"/>
</dbReference>
<evidence type="ECO:0000313" key="16">
    <source>
        <dbReference type="EMBL" id="MEN2788042.1"/>
    </source>
</evidence>
<reference evidence="16 17" key="1">
    <citation type="submission" date="2024-05" db="EMBL/GenBank/DDBJ databases">
        <authorList>
            <person name="Liu Q."/>
            <person name="Xin Y.-H."/>
        </authorList>
    </citation>
    <scope>NUCLEOTIDE SEQUENCE [LARGE SCALE GENOMIC DNA]</scope>
    <source>
        <strain evidence="16 17">CGMCC 1.10181</strain>
    </source>
</reference>
<dbReference type="InterPro" id="IPR000531">
    <property type="entry name" value="Beta-barrel_TonB"/>
</dbReference>
<evidence type="ECO:0000256" key="6">
    <source>
        <dbReference type="ARBA" id="ARBA00023004"/>
    </source>
</evidence>
<keyword evidence="7" id="KW-0406">Ion transport</keyword>
<keyword evidence="17" id="KW-1185">Reference proteome</keyword>
<evidence type="ECO:0000256" key="10">
    <source>
        <dbReference type="ARBA" id="ARBA00023237"/>
    </source>
</evidence>
<feature type="domain" description="TonB-dependent receptor plug" evidence="15">
    <location>
        <begin position="70"/>
        <end position="176"/>
    </location>
</feature>
<dbReference type="EMBL" id="JBDIME010000001">
    <property type="protein sequence ID" value="MEN2788042.1"/>
    <property type="molecule type" value="Genomic_DNA"/>
</dbReference>
<evidence type="ECO:0000256" key="11">
    <source>
        <dbReference type="PROSITE-ProRule" id="PRU01360"/>
    </source>
</evidence>
<sequence>MSHTINFRSGLFAGVAGLAAALVLPAAAQAQDTAAQDKVASPSAPAAVQADDASGLPDIVVTAERRTQSLQDVPISATVLNAADISRKGVTNVADLQQIAPSVAINTFNRSTFINIRGVGIAQSAPTSNPGVAFYVDGVLIPHEQFIGQSFYDLAGIEVLRGPQGTLTGQNSTGGAVYVRTQDPEFDRVSGYVDGTYGSYNAFKIVGALNVPISDEAAIRVAATHDQRDSFTDNIGPSASTPGNSDLYAGRFSLAVRSPDDVLRASLHVDYFDSHSDNNAVKRRGDTVSTNPFVIEEDARSFQNSHGGKLSGEAKIKILDGVDLRTVVGYQNLHEIDQTDGDRTATALPRPPAGNVGRVSLVSTDIDTFISEVNLLSTGKGSFNWVVGGFYLDETVNVLSQRDNNHTTDFVSSTSTFKTSANNITKSVFGQVNWFVASPFEIVAGLRYSDDTQIYNRIIPAGPAPVGVSLVGTQHSTKVTGKIGLNFHFGHDLLYVTASQGYKAGGVNLTLGTPNFGPETNRVYEAGFKTQFLDNHLRVNGDVFYSNYSDIQLSSLLGGLPITQNAAAGKSYGGEIEVTGQFGGLSFNGGAGYLHARFDGSTCITDTNSAGTDPGCTTNLRLVPDGRVLPFSPEWTINAGVQYEVPLGGHGMSLTPRMQWSHLSQQVATPFPSVNTIVPGHDVFDARLTFQISEKYKLEGFVQNFTDARYIASQIQNSSSADGGSIYGAPRTWGIRAVAKF</sequence>
<keyword evidence="3 11" id="KW-1134">Transmembrane beta strand</keyword>
<feature type="domain" description="TonB-dependent receptor-like beta-barrel" evidence="14">
    <location>
        <begin position="264"/>
        <end position="704"/>
    </location>
</feature>
<evidence type="ECO:0000256" key="8">
    <source>
        <dbReference type="ARBA" id="ARBA00023077"/>
    </source>
</evidence>
<keyword evidence="13" id="KW-0732">Signal</keyword>
<dbReference type="Pfam" id="PF00593">
    <property type="entry name" value="TonB_dep_Rec_b-barrel"/>
    <property type="match status" value="1"/>
</dbReference>
<dbReference type="Pfam" id="PF07715">
    <property type="entry name" value="Plug"/>
    <property type="match status" value="1"/>
</dbReference>
<dbReference type="PANTHER" id="PTHR32552:SF81">
    <property type="entry name" value="TONB-DEPENDENT OUTER MEMBRANE RECEPTOR"/>
    <property type="match status" value="1"/>
</dbReference>
<evidence type="ECO:0000256" key="12">
    <source>
        <dbReference type="RuleBase" id="RU003357"/>
    </source>
</evidence>
<evidence type="ECO:0000256" key="9">
    <source>
        <dbReference type="ARBA" id="ARBA00023136"/>
    </source>
</evidence>
<keyword evidence="16" id="KW-0675">Receptor</keyword>
<keyword evidence="5 11" id="KW-0812">Transmembrane</keyword>
<dbReference type="Proteomes" id="UP001419910">
    <property type="component" value="Unassembled WGS sequence"/>
</dbReference>
<comment type="subcellular location">
    <subcellularLocation>
        <location evidence="1 11">Cell outer membrane</location>
        <topology evidence="1 11">Multi-pass membrane protein</topology>
    </subcellularLocation>
</comment>
<comment type="similarity">
    <text evidence="11 12">Belongs to the TonB-dependent receptor family.</text>
</comment>
<evidence type="ECO:0000256" key="4">
    <source>
        <dbReference type="ARBA" id="ARBA00022496"/>
    </source>
</evidence>
<keyword evidence="2 11" id="KW-0813">Transport</keyword>
<dbReference type="RefSeq" id="WP_343887615.1">
    <property type="nucleotide sequence ID" value="NZ_BAAAEH010000005.1"/>
</dbReference>